<dbReference type="InterPro" id="IPR036163">
    <property type="entry name" value="HMA_dom_sf"/>
</dbReference>
<dbReference type="SUPFAM" id="SSF55008">
    <property type="entry name" value="HMA, heavy metal-associated domain"/>
    <property type="match status" value="1"/>
</dbReference>
<sequence>MNELFYGADEPGFMVTTSAQQLIRDPKLFVDSTFVQPAKQPAEQKKPEDKHKPIVMNVSICCSSCVDLLEPELLAVKGVKTVDCEVYKKKVTVTGTAALSDVISATRRHFKHAQIAS</sequence>
<dbReference type="AlphaFoldDB" id="A0A176WQ00"/>
<evidence type="ECO:0000313" key="2">
    <source>
        <dbReference type="EMBL" id="BBN17820.1"/>
    </source>
</evidence>
<evidence type="ECO:0000313" key="5">
    <source>
        <dbReference type="Proteomes" id="UP001162541"/>
    </source>
</evidence>
<dbReference type="EMBL" id="AP019872">
    <property type="protein sequence ID" value="BBN17820.1"/>
    <property type="molecule type" value="Genomic_DNA"/>
</dbReference>
<organism evidence="3 4">
    <name type="scientific">Marchantia polymorpha subsp. ruderalis</name>
    <dbReference type="NCBI Taxonomy" id="1480154"/>
    <lineage>
        <taxon>Eukaryota</taxon>
        <taxon>Viridiplantae</taxon>
        <taxon>Streptophyta</taxon>
        <taxon>Embryophyta</taxon>
        <taxon>Marchantiophyta</taxon>
        <taxon>Marchantiopsida</taxon>
        <taxon>Marchantiidae</taxon>
        <taxon>Marchantiales</taxon>
        <taxon>Marchantiaceae</taxon>
        <taxon>Marchantia</taxon>
    </lineage>
</organism>
<dbReference type="Gene3D" id="3.30.70.100">
    <property type="match status" value="1"/>
</dbReference>
<feature type="domain" description="HMA" evidence="1">
    <location>
        <begin position="60"/>
        <end position="107"/>
    </location>
</feature>
<dbReference type="Proteomes" id="UP001162541">
    <property type="component" value="Chromosome 7"/>
</dbReference>
<evidence type="ECO:0000259" key="1">
    <source>
        <dbReference type="Pfam" id="PF00403"/>
    </source>
</evidence>
<evidence type="ECO:0000313" key="4">
    <source>
        <dbReference type="Proteomes" id="UP000077202"/>
    </source>
</evidence>
<name>A0A176WQ00_MARPO</name>
<dbReference type="GO" id="GO:0046872">
    <property type="term" value="F:metal ion binding"/>
    <property type="evidence" value="ECO:0007669"/>
    <property type="project" value="InterPro"/>
</dbReference>
<dbReference type="Pfam" id="PF00403">
    <property type="entry name" value="HMA"/>
    <property type="match status" value="1"/>
</dbReference>
<proteinExistence type="predicted"/>
<evidence type="ECO:0000313" key="3">
    <source>
        <dbReference type="EMBL" id="OAE34623.1"/>
    </source>
</evidence>
<dbReference type="EMBL" id="LVLJ01000377">
    <property type="protein sequence ID" value="OAE34623.1"/>
    <property type="molecule type" value="Genomic_DNA"/>
</dbReference>
<protein>
    <recommendedName>
        <fullName evidence="1">HMA domain-containing protein</fullName>
    </recommendedName>
</protein>
<reference evidence="5" key="3">
    <citation type="journal article" date="2020" name="Curr. Biol.">
        <title>Chromatin organization in early land plants reveals an ancestral association between H3K27me3, transposons, and constitutive heterochromatin.</title>
        <authorList>
            <person name="Montgomery S.A."/>
            <person name="Tanizawa Y."/>
            <person name="Galik B."/>
            <person name="Wang N."/>
            <person name="Ito T."/>
            <person name="Mochizuki T."/>
            <person name="Akimcheva S."/>
            <person name="Bowman J.L."/>
            <person name="Cognat V."/>
            <person name="Marechal-Drouard L."/>
            <person name="Ekker H."/>
            <person name="Hong S.F."/>
            <person name="Kohchi T."/>
            <person name="Lin S.S."/>
            <person name="Liu L.D."/>
            <person name="Nakamura Y."/>
            <person name="Valeeva L.R."/>
            <person name="Shakirov E.V."/>
            <person name="Shippen D.E."/>
            <person name="Wei W.L."/>
            <person name="Yagura M."/>
            <person name="Yamaoka S."/>
            <person name="Yamato K.T."/>
            <person name="Liu C."/>
            <person name="Berger F."/>
        </authorList>
    </citation>
    <scope>NUCLEOTIDE SEQUENCE [LARGE SCALE GENOMIC DNA]</scope>
    <source>
        <strain evidence="5">Tak-1</strain>
    </source>
</reference>
<dbReference type="InterPro" id="IPR006121">
    <property type="entry name" value="HMA_dom"/>
</dbReference>
<dbReference type="Proteomes" id="UP000077202">
    <property type="component" value="Unassembled WGS sequence"/>
</dbReference>
<accession>A0A176WQ00</accession>
<reference evidence="2" key="2">
    <citation type="journal article" date="2019" name="Curr. Biol.">
        <title>Chromatin organization in early land plants reveals an ancestral association between H3K27me3, transposons, and constitutive heterochromatin.</title>
        <authorList>
            <person name="Montgomery S.A."/>
            <person name="Tanizawa Y."/>
            <person name="Galik B."/>
            <person name="Wang N."/>
            <person name="Ito T."/>
            <person name="Mochizuki T."/>
            <person name="Akimcheva S."/>
            <person name="Bowman J."/>
            <person name="Cognat V."/>
            <person name="Drouard L."/>
            <person name="Ekker H."/>
            <person name="Houng S."/>
            <person name="Kohchi T."/>
            <person name="Lin S."/>
            <person name="Liu L.D."/>
            <person name="Nakamura Y."/>
            <person name="Valeeva L.R."/>
            <person name="Shakirov E.V."/>
            <person name="Shippen D.E."/>
            <person name="Wei W."/>
            <person name="Yagura M."/>
            <person name="Yamaoka S."/>
            <person name="Yamato K.T."/>
            <person name="Liu C."/>
            <person name="Berger F."/>
        </authorList>
    </citation>
    <scope>NUCLEOTIDE SEQUENCE [LARGE SCALE GENOMIC DNA]</scope>
    <source>
        <strain evidence="2">Tak-1</strain>
    </source>
</reference>
<reference evidence="3 4" key="1">
    <citation type="submission" date="2016-03" db="EMBL/GenBank/DDBJ databases">
        <title>Mechanisms controlling the formation of the plant cell surface in tip-growing cells are functionally conserved among land plants.</title>
        <authorList>
            <person name="Honkanen S."/>
            <person name="Jones V.A."/>
            <person name="Morieri G."/>
            <person name="Champion C."/>
            <person name="Hetherington A.J."/>
            <person name="Kelly S."/>
            <person name="Saint-Marcoux D."/>
            <person name="Proust H."/>
            <person name="Prescott H."/>
            <person name="Dolan L."/>
        </authorList>
    </citation>
    <scope>NUCLEOTIDE SEQUENCE [LARGE SCALE GENOMIC DNA]</scope>
    <source>
        <strain evidence="4">cv. Tak-1 and cv. Tak-2</strain>
        <tissue evidence="3">Whole gametophyte</tissue>
    </source>
</reference>
<gene>
    <name evidence="3" type="ORF">AXG93_167s1340</name>
    <name evidence="2" type="ORF">Mp_7g17110</name>
</gene>
<keyword evidence="4" id="KW-1185">Reference proteome</keyword>